<dbReference type="Gene3D" id="3.40.50.1010">
    <property type="entry name" value="5'-nuclease"/>
    <property type="match status" value="1"/>
</dbReference>
<sequence>MIYLDTSVLAAYYCPEEKSDAVEKIIVKNKPLRISPLNEVEFASALSKKVREGA</sequence>
<dbReference type="InterPro" id="IPR029060">
    <property type="entry name" value="PIN-like_dom_sf"/>
</dbReference>
<dbReference type="SUPFAM" id="SSF88723">
    <property type="entry name" value="PIN domain-like"/>
    <property type="match status" value="1"/>
</dbReference>
<proteinExistence type="predicted"/>
<protein>
    <recommendedName>
        <fullName evidence="1">PIN domain-containing protein</fullName>
    </recommendedName>
</protein>
<reference evidence="2" key="1">
    <citation type="journal article" date="2014" name="Front. Microbiol.">
        <title>High frequency of phylogenetically diverse reductive dehalogenase-homologous genes in deep subseafloor sedimentary metagenomes.</title>
        <authorList>
            <person name="Kawai M."/>
            <person name="Futagami T."/>
            <person name="Toyoda A."/>
            <person name="Takaki Y."/>
            <person name="Nishi S."/>
            <person name="Hori S."/>
            <person name="Arai W."/>
            <person name="Tsubouchi T."/>
            <person name="Morono Y."/>
            <person name="Uchiyama I."/>
            <person name="Ito T."/>
            <person name="Fujiyama A."/>
            <person name="Inagaki F."/>
            <person name="Takami H."/>
        </authorList>
    </citation>
    <scope>NUCLEOTIDE SEQUENCE</scope>
    <source>
        <strain evidence="2">Expedition CK06-06</strain>
    </source>
</reference>
<dbReference type="Pfam" id="PF01850">
    <property type="entry name" value="PIN"/>
    <property type="match status" value="1"/>
</dbReference>
<evidence type="ECO:0000313" key="2">
    <source>
        <dbReference type="EMBL" id="GAG95804.1"/>
    </source>
</evidence>
<accession>X1BIR8</accession>
<feature type="domain" description="PIN" evidence="1">
    <location>
        <begin position="2"/>
        <end position="48"/>
    </location>
</feature>
<comment type="caution">
    <text evidence="2">The sequence shown here is derived from an EMBL/GenBank/DDBJ whole genome shotgun (WGS) entry which is preliminary data.</text>
</comment>
<feature type="non-terminal residue" evidence="2">
    <location>
        <position position="54"/>
    </location>
</feature>
<evidence type="ECO:0000259" key="1">
    <source>
        <dbReference type="Pfam" id="PF01850"/>
    </source>
</evidence>
<dbReference type="EMBL" id="BART01025024">
    <property type="protein sequence ID" value="GAG95804.1"/>
    <property type="molecule type" value="Genomic_DNA"/>
</dbReference>
<name>X1BIR8_9ZZZZ</name>
<dbReference type="CDD" id="cd09874">
    <property type="entry name" value="PIN_MT3492-like"/>
    <property type="match status" value="1"/>
</dbReference>
<gene>
    <name evidence="2" type="ORF">S01H4_45016</name>
</gene>
<dbReference type="InterPro" id="IPR002716">
    <property type="entry name" value="PIN_dom"/>
</dbReference>
<organism evidence="2">
    <name type="scientific">marine sediment metagenome</name>
    <dbReference type="NCBI Taxonomy" id="412755"/>
    <lineage>
        <taxon>unclassified sequences</taxon>
        <taxon>metagenomes</taxon>
        <taxon>ecological metagenomes</taxon>
    </lineage>
</organism>
<dbReference type="AlphaFoldDB" id="X1BIR8"/>